<evidence type="ECO:0000313" key="5">
    <source>
        <dbReference type="Proteomes" id="UP001500962"/>
    </source>
</evidence>
<dbReference type="Proteomes" id="UP000830542">
    <property type="component" value="Chromosome"/>
</dbReference>
<evidence type="ECO:0000256" key="1">
    <source>
        <dbReference type="SAM" id="MobiDB-lite"/>
    </source>
</evidence>
<evidence type="ECO:0000313" key="4">
    <source>
        <dbReference type="Proteomes" id="UP000830542"/>
    </source>
</evidence>
<evidence type="ECO:0000313" key="2">
    <source>
        <dbReference type="EMBL" id="GAA0453041.1"/>
    </source>
</evidence>
<dbReference type="GO" id="GO:0031412">
    <property type="term" value="P:gas vesicle organization"/>
    <property type="evidence" value="ECO:0007669"/>
    <property type="project" value="InterPro"/>
</dbReference>
<dbReference type="Pfam" id="PF05800">
    <property type="entry name" value="GvpO"/>
    <property type="match status" value="1"/>
</dbReference>
<dbReference type="InterPro" id="IPR008634">
    <property type="entry name" value="Gas-vesicle_GvpO"/>
</dbReference>
<reference evidence="3" key="2">
    <citation type="submission" date="2022-04" db="EMBL/GenBank/DDBJ databases">
        <title>Sequencing and genomic assembly of Halococcus dombrowskii.</title>
        <authorList>
            <person name="Lim S.W."/>
            <person name="MacLea K.S."/>
        </authorList>
    </citation>
    <scope>NUCLEOTIDE SEQUENCE</scope>
    <source>
        <strain evidence="3">H4</strain>
    </source>
</reference>
<dbReference type="EMBL" id="CP095005">
    <property type="protein sequence ID" value="UOO96120.1"/>
    <property type="molecule type" value="Genomic_DNA"/>
</dbReference>
<dbReference type="RefSeq" id="WP_244704576.1">
    <property type="nucleotide sequence ID" value="NZ_BAAADN010000009.1"/>
</dbReference>
<proteinExistence type="predicted"/>
<accession>A0AAV3SDX1</accession>
<dbReference type="Proteomes" id="UP001500962">
    <property type="component" value="Unassembled WGS sequence"/>
</dbReference>
<keyword evidence="4" id="KW-1185">Reference proteome</keyword>
<feature type="compositionally biased region" description="Acidic residues" evidence="1">
    <location>
        <begin position="54"/>
        <end position="92"/>
    </location>
</feature>
<feature type="compositionally biased region" description="Basic and acidic residues" evidence="1">
    <location>
        <begin position="28"/>
        <end position="53"/>
    </location>
</feature>
<sequence length="186" mass="20526">MADLDPGEHTIDELRDELDDIDDPETLEELREAETDGEDRAGAKEAIDERLDTVTDDDGNGDDGDGSESGDDGSDEDEESEGDENTGGEQDGDTVGIVDIRDHVQQNASDLIGRPLDGIVEIERNDDGWRALTEIIERRSVPDTQDILGRYALELDDAGHITGYRRLERYRRGDTKRDEEAPAGGR</sequence>
<feature type="compositionally biased region" description="Basic and acidic residues" evidence="1">
    <location>
        <begin position="1"/>
        <end position="13"/>
    </location>
</feature>
<feature type="compositionally biased region" description="Acidic residues" evidence="1">
    <location>
        <begin position="14"/>
        <end position="27"/>
    </location>
</feature>
<reference evidence="2" key="3">
    <citation type="submission" date="2023-12" db="EMBL/GenBank/DDBJ databases">
        <authorList>
            <person name="Sun Q."/>
            <person name="Inoue M."/>
        </authorList>
    </citation>
    <scope>NUCLEOTIDE SEQUENCE</scope>
    <source>
        <strain evidence="2">JCM 12289</strain>
    </source>
</reference>
<dbReference type="AlphaFoldDB" id="A0AAV3SDX1"/>
<gene>
    <name evidence="2" type="ORF">GCM10008985_05950</name>
    <name evidence="3" type="ORF">MUK72_05275</name>
</gene>
<protein>
    <submittedName>
        <fullName evidence="3">Gas vesicle protein</fullName>
    </submittedName>
</protein>
<reference evidence="2" key="1">
    <citation type="journal article" date="2014" name="Int. J. Syst. Evol. Microbiol.">
        <title>Complete genome sequence of Corynebacterium casei LMG S-19264T (=DSM 44701T), isolated from a smear-ripened cheese.</title>
        <authorList>
            <consortium name="US DOE Joint Genome Institute (JGI-PGF)"/>
            <person name="Walter F."/>
            <person name="Albersmeier A."/>
            <person name="Kalinowski J."/>
            <person name="Ruckert C."/>
        </authorList>
    </citation>
    <scope>NUCLEOTIDE SEQUENCE</scope>
    <source>
        <strain evidence="2">JCM 12289</strain>
    </source>
</reference>
<name>A0AAV3SDX1_HALDO</name>
<organism evidence="2 5">
    <name type="scientific">Halococcus dombrowskii</name>
    <dbReference type="NCBI Taxonomy" id="179637"/>
    <lineage>
        <taxon>Archaea</taxon>
        <taxon>Methanobacteriati</taxon>
        <taxon>Methanobacteriota</taxon>
        <taxon>Stenosarchaea group</taxon>
        <taxon>Halobacteria</taxon>
        <taxon>Halobacteriales</taxon>
        <taxon>Halococcaceae</taxon>
        <taxon>Halococcus</taxon>
    </lineage>
</organism>
<dbReference type="KEGG" id="hdo:MUK72_05275"/>
<dbReference type="EMBL" id="BAAADN010000009">
    <property type="protein sequence ID" value="GAA0453041.1"/>
    <property type="molecule type" value="Genomic_DNA"/>
</dbReference>
<dbReference type="GeneID" id="71761237"/>
<feature type="region of interest" description="Disordered" evidence="1">
    <location>
        <begin position="1"/>
        <end position="102"/>
    </location>
</feature>
<evidence type="ECO:0000313" key="3">
    <source>
        <dbReference type="EMBL" id="UOO96120.1"/>
    </source>
</evidence>